<organism evidence="1 2">
    <name type="scientific">Hominifimenecus microfluidus</name>
    <dbReference type="NCBI Taxonomy" id="2885348"/>
    <lineage>
        <taxon>Bacteria</taxon>
        <taxon>Bacillati</taxon>
        <taxon>Bacillota</taxon>
        <taxon>Clostridia</taxon>
        <taxon>Lachnospirales</taxon>
        <taxon>Lachnospiraceae</taxon>
        <taxon>Hominifimenecus</taxon>
    </lineage>
</organism>
<reference evidence="1" key="1">
    <citation type="submission" date="2021-10" db="EMBL/GenBank/DDBJ databases">
        <title>Anaerobic single-cell dispensing facilitates the cultivation of human gut bacteria.</title>
        <authorList>
            <person name="Afrizal A."/>
        </authorList>
    </citation>
    <scope>NUCLEOTIDE SEQUENCE</scope>
    <source>
        <strain evidence="1">CLA-AA-H215</strain>
    </source>
</reference>
<dbReference type="AlphaFoldDB" id="A0AAE3ECR2"/>
<evidence type="ECO:0000313" key="2">
    <source>
        <dbReference type="Proteomes" id="UP001198182"/>
    </source>
</evidence>
<dbReference type="Proteomes" id="UP001198182">
    <property type="component" value="Unassembled WGS sequence"/>
</dbReference>
<accession>A0AAE3ECR2</accession>
<evidence type="ECO:0000313" key="1">
    <source>
        <dbReference type="EMBL" id="MCC2231963.1"/>
    </source>
</evidence>
<name>A0AAE3ECR2_9FIRM</name>
<comment type="caution">
    <text evidence="1">The sequence shown here is derived from an EMBL/GenBank/DDBJ whole genome shotgun (WGS) entry which is preliminary data.</text>
</comment>
<dbReference type="RefSeq" id="WP_308454449.1">
    <property type="nucleotide sequence ID" value="NZ_JAJEQR010000045.1"/>
</dbReference>
<proteinExistence type="predicted"/>
<dbReference type="EMBL" id="JAJEQR010000045">
    <property type="protein sequence ID" value="MCC2231963.1"/>
    <property type="molecule type" value="Genomic_DNA"/>
</dbReference>
<keyword evidence="2" id="KW-1185">Reference proteome</keyword>
<sequence length="62" mass="7324">MEKILWYEMTVGPDKGTYVSADQAFQYALERMKQEDEETKKEFLNWYYSGEGWEGVKEGTVC</sequence>
<gene>
    <name evidence="1" type="ORF">LKD81_13315</name>
</gene>
<protein>
    <submittedName>
        <fullName evidence="1">Uncharacterized protein</fullName>
    </submittedName>
</protein>